<reference evidence="1 2" key="1">
    <citation type="journal article" date="2022" name="Nat. Plants">
        <title>Genomes of leafy and leafless Platanthera orchids illuminate the evolution of mycoheterotrophy.</title>
        <authorList>
            <person name="Li M.H."/>
            <person name="Liu K.W."/>
            <person name="Li Z."/>
            <person name="Lu H.C."/>
            <person name="Ye Q.L."/>
            <person name="Zhang D."/>
            <person name="Wang J.Y."/>
            <person name="Li Y.F."/>
            <person name="Zhong Z.M."/>
            <person name="Liu X."/>
            <person name="Yu X."/>
            <person name="Liu D.K."/>
            <person name="Tu X.D."/>
            <person name="Liu B."/>
            <person name="Hao Y."/>
            <person name="Liao X.Y."/>
            <person name="Jiang Y.T."/>
            <person name="Sun W.H."/>
            <person name="Chen J."/>
            <person name="Chen Y.Q."/>
            <person name="Ai Y."/>
            <person name="Zhai J.W."/>
            <person name="Wu S.S."/>
            <person name="Zhou Z."/>
            <person name="Hsiao Y.Y."/>
            <person name="Wu W.L."/>
            <person name="Chen Y.Y."/>
            <person name="Lin Y.F."/>
            <person name="Hsu J.L."/>
            <person name="Li C.Y."/>
            <person name="Wang Z.W."/>
            <person name="Zhao X."/>
            <person name="Zhong W.Y."/>
            <person name="Ma X.K."/>
            <person name="Ma L."/>
            <person name="Huang J."/>
            <person name="Chen G.Z."/>
            <person name="Huang M.Z."/>
            <person name="Huang L."/>
            <person name="Peng D.H."/>
            <person name="Luo Y.B."/>
            <person name="Zou S.Q."/>
            <person name="Chen S.P."/>
            <person name="Lan S."/>
            <person name="Tsai W.C."/>
            <person name="Van de Peer Y."/>
            <person name="Liu Z.J."/>
        </authorList>
    </citation>
    <scope>NUCLEOTIDE SEQUENCE [LARGE SCALE GENOMIC DNA]</scope>
    <source>
        <strain evidence="1">Lor287</strain>
    </source>
</reference>
<accession>A0AAP0BX52</accession>
<name>A0AAP0BX52_9ASPA</name>
<dbReference type="EMBL" id="JBBWWQ010000003">
    <property type="protein sequence ID" value="KAK8951824.1"/>
    <property type="molecule type" value="Genomic_DNA"/>
</dbReference>
<comment type="caution">
    <text evidence="1">The sequence shown here is derived from an EMBL/GenBank/DDBJ whole genome shotgun (WGS) entry which is preliminary data.</text>
</comment>
<sequence length="102" mass="11721">MNDSMFSYDVCTDEFNRLTSFICRDGHSKVDYDYFGDVIIFDTTYQLNKYNLACARSVHCGESSRQNVLVGGAFLVEEIIDALCWLFETFLRFVGGKQPNTF</sequence>
<dbReference type="AlphaFoldDB" id="A0AAP0BX52"/>
<evidence type="ECO:0000313" key="2">
    <source>
        <dbReference type="Proteomes" id="UP001418222"/>
    </source>
</evidence>
<evidence type="ECO:0000313" key="1">
    <source>
        <dbReference type="EMBL" id="KAK8951824.1"/>
    </source>
</evidence>
<proteinExistence type="predicted"/>
<keyword evidence="2" id="KW-1185">Reference proteome</keyword>
<dbReference type="Proteomes" id="UP001418222">
    <property type="component" value="Unassembled WGS sequence"/>
</dbReference>
<organism evidence="1 2">
    <name type="scientific">Platanthera zijinensis</name>
    <dbReference type="NCBI Taxonomy" id="2320716"/>
    <lineage>
        <taxon>Eukaryota</taxon>
        <taxon>Viridiplantae</taxon>
        <taxon>Streptophyta</taxon>
        <taxon>Embryophyta</taxon>
        <taxon>Tracheophyta</taxon>
        <taxon>Spermatophyta</taxon>
        <taxon>Magnoliopsida</taxon>
        <taxon>Liliopsida</taxon>
        <taxon>Asparagales</taxon>
        <taxon>Orchidaceae</taxon>
        <taxon>Orchidoideae</taxon>
        <taxon>Orchideae</taxon>
        <taxon>Orchidinae</taxon>
        <taxon>Platanthera</taxon>
    </lineage>
</organism>
<protein>
    <submittedName>
        <fullName evidence="1">Protein FAR1-RELATED SEQUENCE 9</fullName>
    </submittedName>
</protein>
<dbReference type="PANTHER" id="PTHR47718">
    <property type="entry name" value="OS01G0519700 PROTEIN"/>
    <property type="match status" value="1"/>
</dbReference>
<dbReference type="PANTHER" id="PTHR47718:SF17">
    <property type="entry name" value="PROTEIN FAR1-RELATED SEQUENCE 5-LIKE"/>
    <property type="match status" value="1"/>
</dbReference>
<gene>
    <name evidence="1" type="primary">FRS9</name>
    <name evidence="1" type="ORF">KSP39_PZI003634</name>
</gene>